<feature type="region of interest" description="Disordered" evidence="8">
    <location>
        <begin position="1"/>
        <end position="21"/>
    </location>
</feature>
<dbReference type="Pfam" id="PF19425">
    <property type="entry name" value="Csd3_N2"/>
    <property type="match status" value="1"/>
</dbReference>
<evidence type="ECO:0000256" key="8">
    <source>
        <dbReference type="SAM" id="MobiDB-lite"/>
    </source>
</evidence>
<dbReference type="SUPFAM" id="SSF51261">
    <property type="entry name" value="Duplicated hybrid motif"/>
    <property type="match status" value="1"/>
</dbReference>
<dbReference type="InterPro" id="IPR050570">
    <property type="entry name" value="Cell_wall_metabolism_enzyme"/>
</dbReference>
<dbReference type="PANTHER" id="PTHR21666:SF288">
    <property type="entry name" value="CELL DIVISION PROTEIN YTFB"/>
    <property type="match status" value="1"/>
</dbReference>
<dbReference type="Gene3D" id="2.70.70.10">
    <property type="entry name" value="Glucose Permease (Domain IIA)"/>
    <property type="match status" value="1"/>
</dbReference>
<dbReference type="PANTHER" id="PTHR21666">
    <property type="entry name" value="PEPTIDASE-RELATED"/>
    <property type="match status" value="1"/>
</dbReference>
<comment type="cofactor">
    <cofactor evidence="1">
        <name>Zn(2+)</name>
        <dbReference type="ChEBI" id="CHEBI:29105"/>
    </cofactor>
</comment>
<evidence type="ECO:0000259" key="9">
    <source>
        <dbReference type="Pfam" id="PF01551"/>
    </source>
</evidence>
<evidence type="ECO:0000256" key="3">
    <source>
        <dbReference type="ARBA" id="ARBA00022670"/>
    </source>
</evidence>
<dbReference type="Proteomes" id="UP000315995">
    <property type="component" value="Chromosome"/>
</dbReference>
<feature type="domain" description="M23ase beta-sheet core" evidence="9">
    <location>
        <begin position="334"/>
        <end position="431"/>
    </location>
</feature>
<comment type="subcellular location">
    <subcellularLocation>
        <location evidence="2">Cell envelope</location>
    </subcellularLocation>
</comment>
<dbReference type="InterPro" id="IPR045834">
    <property type="entry name" value="Csd3_N2"/>
</dbReference>
<evidence type="ECO:0000256" key="1">
    <source>
        <dbReference type="ARBA" id="ARBA00001947"/>
    </source>
</evidence>
<feature type="domain" description="Csd3-like second N-terminal" evidence="10">
    <location>
        <begin position="203"/>
        <end position="322"/>
    </location>
</feature>
<accession>A0A5B8Y4H3</accession>
<dbReference type="OrthoDB" id="9815245at2"/>
<name>A0A4Y6PTG2_PERCE</name>
<evidence type="ECO:0000256" key="2">
    <source>
        <dbReference type="ARBA" id="ARBA00004196"/>
    </source>
</evidence>
<protein>
    <submittedName>
        <fullName evidence="11">M23 family metallopeptidase</fullName>
    </submittedName>
</protein>
<dbReference type="GO" id="GO:0006508">
    <property type="term" value="P:proteolysis"/>
    <property type="evidence" value="ECO:0007669"/>
    <property type="project" value="UniProtKB-KW"/>
</dbReference>
<keyword evidence="7" id="KW-0482">Metalloprotease</keyword>
<dbReference type="InterPro" id="IPR016047">
    <property type="entry name" value="M23ase_b-sheet_dom"/>
</dbReference>
<keyword evidence="12" id="KW-1185">Reference proteome</keyword>
<organism evidence="11 12">
    <name type="scientific">Persicimonas caeni</name>
    <dbReference type="NCBI Taxonomy" id="2292766"/>
    <lineage>
        <taxon>Bacteria</taxon>
        <taxon>Deltaproteobacteria</taxon>
        <taxon>Bradymonadales</taxon>
        <taxon>Bradymonadaceae</taxon>
        <taxon>Persicimonas</taxon>
    </lineage>
</organism>
<evidence type="ECO:0000313" key="11">
    <source>
        <dbReference type="EMBL" id="QDG51624.1"/>
    </source>
</evidence>
<proteinExistence type="predicted"/>
<accession>A0A4Y6PTG2</accession>
<evidence type="ECO:0000256" key="6">
    <source>
        <dbReference type="ARBA" id="ARBA00022833"/>
    </source>
</evidence>
<keyword evidence="3" id="KW-0645">Protease</keyword>
<dbReference type="EMBL" id="CP041186">
    <property type="protein sequence ID" value="QDG51624.1"/>
    <property type="molecule type" value="Genomic_DNA"/>
</dbReference>
<evidence type="ECO:0000259" key="10">
    <source>
        <dbReference type="Pfam" id="PF19425"/>
    </source>
</evidence>
<dbReference type="GO" id="GO:0030313">
    <property type="term" value="C:cell envelope"/>
    <property type="evidence" value="ECO:0007669"/>
    <property type="project" value="UniProtKB-SubCell"/>
</dbReference>
<reference evidence="11 12" key="1">
    <citation type="submission" date="2019-06" db="EMBL/GenBank/DDBJ databases">
        <title>Persicimonas caeni gen. nov., sp. nov., a predatory bacterium isolated from solar saltern.</title>
        <authorList>
            <person name="Wang S."/>
        </authorList>
    </citation>
    <scope>NUCLEOTIDE SEQUENCE [LARGE SCALE GENOMIC DNA]</scope>
    <source>
        <strain evidence="11 12">YN101</strain>
    </source>
</reference>
<dbReference type="AlphaFoldDB" id="A0A4Y6PTG2"/>
<dbReference type="InterPro" id="IPR011055">
    <property type="entry name" value="Dup_hybrid_motif"/>
</dbReference>
<evidence type="ECO:0000313" key="12">
    <source>
        <dbReference type="Proteomes" id="UP000315995"/>
    </source>
</evidence>
<keyword evidence="6" id="KW-0862">Zinc</keyword>
<evidence type="ECO:0000256" key="4">
    <source>
        <dbReference type="ARBA" id="ARBA00022723"/>
    </source>
</evidence>
<evidence type="ECO:0000256" key="5">
    <source>
        <dbReference type="ARBA" id="ARBA00022801"/>
    </source>
</evidence>
<sequence>MSKYPPMDDLLRNQRRRRRRRRNRGPRRMLFLLVLIAAAAGGWWWYSQEDVQPEKKDMRGVALSAATAVIDESVDAARAPLEVEEASEDLGTSKRDEELTAEWTEGESVAVRGVLQKNQSVFLALQDRNLSAQAIHAVVSATGKKFDFRRSRPGDEWFAQVDDEGNITRFRYQTSPEDIWETVRTGEGKYETEKVEVPVQTRQEVIAGVVNSSLWQAMIEQGEDGSLIYRFADIFAYTVDFNAETRPGDRFALAFEKIYLDGKFLRYGRIVAGMYAGRGGINYGFYYESDDGESGYYDENGENLQRQFLKSPLASVRVTSTYGKRYHPVLKRMRMHNGIDYGAPTGTPIRAVADGTVTFAGWKGANGKLIAIKHANGYRTYYAHLHKISKGIRPGKRVTKKTIIGQVGNTGRSTGPHLHFGMKRHGKYVNPRKVDFARAEPLKGAEKTRFVDEIATPLKEKLDAELKKSAPALPTAEIDDQPAVGAQ</sequence>
<dbReference type="Gene3D" id="3.10.450.350">
    <property type="match status" value="1"/>
</dbReference>
<gene>
    <name evidence="11" type="ORF">FIV42_12960</name>
</gene>
<dbReference type="CDD" id="cd12797">
    <property type="entry name" value="M23_peptidase"/>
    <property type="match status" value="1"/>
</dbReference>
<dbReference type="Pfam" id="PF01551">
    <property type="entry name" value="Peptidase_M23"/>
    <property type="match status" value="1"/>
</dbReference>
<dbReference type="RefSeq" id="WP_141198104.1">
    <property type="nucleotide sequence ID" value="NZ_CP041186.1"/>
</dbReference>
<keyword evidence="4" id="KW-0479">Metal-binding</keyword>
<dbReference type="GO" id="GO:0046872">
    <property type="term" value="F:metal ion binding"/>
    <property type="evidence" value="ECO:0007669"/>
    <property type="project" value="UniProtKB-KW"/>
</dbReference>
<dbReference type="GO" id="GO:0004222">
    <property type="term" value="F:metalloendopeptidase activity"/>
    <property type="evidence" value="ECO:0007669"/>
    <property type="project" value="TreeGrafter"/>
</dbReference>
<keyword evidence="5" id="KW-0378">Hydrolase</keyword>
<evidence type="ECO:0000256" key="7">
    <source>
        <dbReference type="ARBA" id="ARBA00023049"/>
    </source>
</evidence>